<sequence>MRPLFYSLFETRIGHSDPSLIRAARSGGVRNLLVICLDSAEQMLNILANLQSQDILEGFLRFDLDATFPTHITLLMAPTIDPSPVKDQSTSLQRSYSLLDDLVSCGIMVAVQMKLELRQLEDTLSYSPMDDEFKPGETPPQQNSYCSTPAEGPSPKSLLPQHMCPQDKFQPLEDALQMDGLWWQDCVTAEHLANFANSIHLDSLDIL</sequence>
<accession>A0A5N6T293</accession>
<dbReference type="OrthoDB" id="3548654at2759"/>
<dbReference type="AlphaFoldDB" id="A0A5N6T293"/>
<name>A0A5N6T293_ASPPS</name>
<dbReference type="Proteomes" id="UP000325672">
    <property type="component" value="Unassembled WGS sequence"/>
</dbReference>
<dbReference type="GeneID" id="43643376"/>
<evidence type="ECO:0000313" key="3">
    <source>
        <dbReference type="Proteomes" id="UP000325672"/>
    </source>
</evidence>
<keyword evidence="3" id="KW-1185">Reference proteome</keyword>
<reference evidence="2 3" key="1">
    <citation type="submission" date="2019-04" db="EMBL/GenBank/DDBJ databases">
        <title>Friends and foes A comparative genomics study of 23 Aspergillus species from section Flavi.</title>
        <authorList>
            <consortium name="DOE Joint Genome Institute"/>
            <person name="Kjaerbolling I."/>
            <person name="Vesth T."/>
            <person name="Frisvad J.C."/>
            <person name="Nybo J.L."/>
            <person name="Theobald S."/>
            <person name="Kildgaard S."/>
            <person name="Isbrandt T."/>
            <person name="Kuo A."/>
            <person name="Sato A."/>
            <person name="Lyhne E.K."/>
            <person name="Kogle M.E."/>
            <person name="Wiebenga A."/>
            <person name="Kun R.S."/>
            <person name="Lubbers R.J."/>
            <person name="Makela M.R."/>
            <person name="Barry K."/>
            <person name="Chovatia M."/>
            <person name="Clum A."/>
            <person name="Daum C."/>
            <person name="Haridas S."/>
            <person name="He G."/>
            <person name="LaButti K."/>
            <person name="Lipzen A."/>
            <person name="Mondo S."/>
            <person name="Riley R."/>
            <person name="Salamov A."/>
            <person name="Simmons B.A."/>
            <person name="Magnuson J.K."/>
            <person name="Henrissat B."/>
            <person name="Mortensen U.H."/>
            <person name="Larsen T.O."/>
            <person name="Devries R.P."/>
            <person name="Grigoriev I.V."/>
            <person name="Machida M."/>
            <person name="Baker S.E."/>
            <person name="Andersen M.R."/>
        </authorList>
    </citation>
    <scope>NUCLEOTIDE SEQUENCE [LARGE SCALE GENOMIC DNA]</scope>
    <source>
        <strain evidence="2 3">CBS 117625</strain>
    </source>
</reference>
<feature type="region of interest" description="Disordered" evidence="1">
    <location>
        <begin position="126"/>
        <end position="155"/>
    </location>
</feature>
<proteinExistence type="predicted"/>
<dbReference type="EMBL" id="ML743561">
    <property type="protein sequence ID" value="KAE8140416.1"/>
    <property type="molecule type" value="Genomic_DNA"/>
</dbReference>
<dbReference type="RefSeq" id="XP_031916479.1">
    <property type="nucleotide sequence ID" value="XM_032059166.1"/>
</dbReference>
<gene>
    <name evidence="2" type="ORF">BDV38DRAFT_279922</name>
</gene>
<protein>
    <submittedName>
        <fullName evidence="2">Uncharacterized protein</fullName>
    </submittedName>
</protein>
<evidence type="ECO:0000256" key="1">
    <source>
        <dbReference type="SAM" id="MobiDB-lite"/>
    </source>
</evidence>
<organism evidence="2 3">
    <name type="scientific">Aspergillus pseudotamarii</name>
    <dbReference type="NCBI Taxonomy" id="132259"/>
    <lineage>
        <taxon>Eukaryota</taxon>
        <taxon>Fungi</taxon>
        <taxon>Dikarya</taxon>
        <taxon>Ascomycota</taxon>
        <taxon>Pezizomycotina</taxon>
        <taxon>Eurotiomycetes</taxon>
        <taxon>Eurotiomycetidae</taxon>
        <taxon>Eurotiales</taxon>
        <taxon>Aspergillaceae</taxon>
        <taxon>Aspergillus</taxon>
        <taxon>Aspergillus subgen. Circumdati</taxon>
    </lineage>
</organism>
<evidence type="ECO:0000313" key="2">
    <source>
        <dbReference type="EMBL" id="KAE8140416.1"/>
    </source>
</evidence>